<dbReference type="InterPro" id="IPR042557">
    <property type="entry name" value="SCO4226"/>
</dbReference>
<gene>
    <name evidence="1" type="ORF">GCM10022262_39900</name>
</gene>
<reference evidence="2" key="1">
    <citation type="journal article" date="2019" name="Int. J. Syst. Evol. Microbiol.">
        <title>The Global Catalogue of Microorganisms (GCM) 10K type strain sequencing project: providing services to taxonomists for standard genome sequencing and annotation.</title>
        <authorList>
            <consortium name="The Broad Institute Genomics Platform"/>
            <consortium name="The Broad Institute Genome Sequencing Center for Infectious Disease"/>
            <person name="Wu L."/>
            <person name="Ma J."/>
        </authorList>
    </citation>
    <scope>NUCLEOTIDE SEQUENCE [LARGE SCALE GENOMIC DNA]</scope>
    <source>
        <strain evidence="2">JCM 17459</strain>
    </source>
</reference>
<dbReference type="EMBL" id="BAABBA010000034">
    <property type="protein sequence ID" value="GAA3511769.1"/>
    <property type="molecule type" value="Genomic_DNA"/>
</dbReference>
<accession>A0ABP6UQB0</accession>
<dbReference type="Pfam" id="PF14026">
    <property type="entry name" value="SCO4226-like"/>
    <property type="match status" value="1"/>
</dbReference>
<sequence length="84" mass="9319">MPLFMDTHKFEGDMPDDQEIAEAHQADLAAQGQHGVRFLRYWVSRDAKVVHCLVEAPDAESAARVHVETAGAGPNEIYAVEERS</sequence>
<evidence type="ECO:0000313" key="1">
    <source>
        <dbReference type="EMBL" id="GAA3511769.1"/>
    </source>
</evidence>
<organism evidence="1 2">
    <name type="scientific">Georgenia daeguensis</name>
    <dbReference type="NCBI Taxonomy" id="908355"/>
    <lineage>
        <taxon>Bacteria</taxon>
        <taxon>Bacillati</taxon>
        <taxon>Actinomycetota</taxon>
        <taxon>Actinomycetes</taxon>
        <taxon>Micrococcales</taxon>
        <taxon>Bogoriellaceae</taxon>
        <taxon>Georgenia</taxon>
    </lineage>
</organism>
<dbReference type="Gene3D" id="3.30.70.3090">
    <property type="entry name" value="ORF SCO4226, nickel-binding ferredoxin-like monomer"/>
    <property type="match status" value="1"/>
</dbReference>
<dbReference type="InterPro" id="IPR025336">
    <property type="entry name" value="SCO4226-like"/>
</dbReference>
<dbReference type="RefSeq" id="WP_345045188.1">
    <property type="nucleotide sequence ID" value="NZ_BAABBA010000034.1"/>
</dbReference>
<keyword evidence="2" id="KW-1185">Reference proteome</keyword>
<name>A0ABP6UQB0_9MICO</name>
<comment type="caution">
    <text evidence="1">The sequence shown here is derived from an EMBL/GenBank/DDBJ whole genome shotgun (WGS) entry which is preliminary data.</text>
</comment>
<dbReference type="Proteomes" id="UP001499841">
    <property type="component" value="Unassembled WGS sequence"/>
</dbReference>
<evidence type="ECO:0000313" key="2">
    <source>
        <dbReference type="Proteomes" id="UP001499841"/>
    </source>
</evidence>
<protein>
    <submittedName>
        <fullName evidence="1">SCO4226 family nickel-binding protein</fullName>
    </submittedName>
</protein>
<proteinExistence type="predicted"/>